<dbReference type="InterPro" id="IPR000209">
    <property type="entry name" value="Peptidase_S8/S53_dom"/>
</dbReference>
<dbReference type="PRINTS" id="PR00723">
    <property type="entry name" value="SUBTILISIN"/>
</dbReference>
<dbReference type="InterPro" id="IPR015500">
    <property type="entry name" value="Peptidase_S8_subtilisin-rel"/>
</dbReference>
<dbReference type="GO" id="GO:0006508">
    <property type="term" value="P:proteolysis"/>
    <property type="evidence" value="ECO:0007669"/>
    <property type="project" value="UniProtKB-KW"/>
</dbReference>
<feature type="active site" description="Charge relay system" evidence="5">
    <location>
        <position position="548"/>
    </location>
</feature>
<sequence>MKHHQFLLCLALLGVILLWSGCDDEDLTDPDCTVDIPVISTNVLCGNEPYYFENLDEPQAGNLPSLPFNCTTSGMERIVRIDEPADGDFYLQLYVGVAATVHFQVFGANCEDNVVPITGCLQSDAVAVSERIVSANDFEDVYVVIDYTLFTSANHLADYVLGPDEFIGVAAIDELPQTDAIDYRDQSSTYEGPGRLAFSCDGGTFQRVIIGSCNNKADVYAWAREMGLPISEAYQGEGGTTVALDIPEGMSPNAVGGMGDKPLTKPRRPKADSSDFFIEEDYIIEVSTLGNGLFDGNDISIPEEALPCLAYQPRNGSRPGGGNVIVNMIDSGIEIGGAFNDDFQGFIYQDEYESAFAQPGLFGFDYLRGDFEPNDEIGHGTATAGTVIGDYRGDAPLTVFHSKIFGINGLASYFGAVVATNEAVDMKSTIINMSWGIPLEEAPQALTCAVQRAASQGVVIVTTAGNENANIDAAPQWPGAFGLQNGFENVITVASMQYPNNNIDEDPVKASFSNFSNQRVNVAAYLTSQSPAFMATDLDDFDYIGGTSISAPLITRSLAAYLGPNGGGLALWTAERLERSSQLNSLGQVYEGLYLPVCSGF</sequence>
<keyword evidence="9" id="KW-1185">Reference proteome</keyword>
<evidence type="ECO:0000313" key="8">
    <source>
        <dbReference type="EMBL" id="TXF89520.1"/>
    </source>
</evidence>
<dbReference type="PROSITE" id="PS51892">
    <property type="entry name" value="SUBTILASE"/>
    <property type="match status" value="1"/>
</dbReference>
<keyword evidence="6" id="KW-0732">Signal</keyword>
<dbReference type="GO" id="GO:0004252">
    <property type="term" value="F:serine-type endopeptidase activity"/>
    <property type="evidence" value="ECO:0007669"/>
    <property type="project" value="UniProtKB-UniRule"/>
</dbReference>
<keyword evidence="2 5" id="KW-0645">Protease</keyword>
<keyword evidence="3 5" id="KW-0378">Hydrolase</keyword>
<dbReference type="AlphaFoldDB" id="A0A5C7FTF7"/>
<feature type="domain" description="Peptidase S8/S53" evidence="7">
    <location>
        <begin position="322"/>
        <end position="563"/>
    </location>
</feature>
<reference evidence="8 9" key="1">
    <citation type="submission" date="2019-08" db="EMBL/GenBank/DDBJ databases">
        <title>Lewinella sp. strain SSH13 Genome sequencing and assembly.</title>
        <authorList>
            <person name="Kim I."/>
        </authorList>
    </citation>
    <scope>NUCLEOTIDE SEQUENCE [LARGE SCALE GENOMIC DNA]</scope>
    <source>
        <strain evidence="8 9">SSH13</strain>
    </source>
</reference>
<organism evidence="8 9">
    <name type="scientific">Neolewinella aurantiaca</name>
    <dbReference type="NCBI Taxonomy" id="2602767"/>
    <lineage>
        <taxon>Bacteria</taxon>
        <taxon>Pseudomonadati</taxon>
        <taxon>Bacteroidota</taxon>
        <taxon>Saprospiria</taxon>
        <taxon>Saprospirales</taxon>
        <taxon>Lewinellaceae</taxon>
        <taxon>Neolewinella</taxon>
    </lineage>
</organism>
<feature type="active site" description="Charge relay system" evidence="5">
    <location>
        <position position="379"/>
    </location>
</feature>
<dbReference type="Proteomes" id="UP000321907">
    <property type="component" value="Unassembled WGS sequence"/>
</dbReference>
<protein>
    <submittedName>
        <fullName evidence="8">S8 family serine peptidase</fullName>
    </submittedName>
</protein>
<dbReference type="Gene3D" id="3.40.50.200">
    <property type="entry name" value="Peptidase S8/S53 domain"/>
    <property type="match status" value="1"/>
</dbReference>
<feature type="active site" description="Charge relay system" evidence="5">
    <location>
        <position position="330"/>
    </location>
</feature>
<dbReference type="InterPro" id="IPR036852">
    <property type="entry name" value="Peptidase_S8/S53_dom_sf"/>
</dbReference>
<dbReference type="OrthoDB" id="1489298at2"/>
<dbReference type="PANTHER" id="PTHR43806">
    <property type="entry name" value="PEPTIDASE S8"/>
    <property type="match status" value="1"/>
</dbReference>
<accession>A0A5C7FTF7</accession>
<proteinExistence type="inferred from homology"/>
<evidence type="ECO:0000256" key="5">
    <source>
        <dbReference type="PROSITE-ProRule" id="PRU01240"/>
    </source>
</evidence>
<dbReference type="RefSeq" id="WP_147930594.1">
    <property type="nucleotide sequence ID" value="NZ_VOXD01000013.1"/>
</dbReference>
<evidence type="ECO:0000256" key="2">
    <source>
        <dbReference type="ARBA" id="ARBA00022670"/>
    </source>
</evidence>
<dbReference type="SUPFAM" id="SSF52743">
    <property type="entry name" value="Subtilisin-like"/>
    <property type="match status" value="1"/>
</dbReference>
<comment type="caution">
    <text evidence="8">The sequence shown here is derived from an EMBL/GenBank/DDBJ whole genome shotgun (WGS) entry which is preliminary data.</text>
</comment>
<dbReference type="PROSITE" id="PS51257">
    <property type="entry name" value="PROKAR_LIPOPROTEIN"/>
    <property type="match status" value="1"/>
</dbReference>
<dbReference type="Pfam" id="PF00082">
    <property type="entry name" value="Peptidase_S8"/>
    <property type="match status" value="1"/>
</dbReference>
<evidence type="ECO:0000256" key="1">
    <source>
        <dbReference type="ARBA" id="ARBA00011073"/>
    </source>
</evidence>
<evidence type="ECO:0000256" key="6">
    <source>
        <dbReference type="SAM" id="SignalP"/>
    </source>
</evidence>
<evidence type="ECO:0000313" key="9">
    <source>
        <dbReference type="Proteomes" id="UP000321907"/>
    </source>
</evidence>
<feature type="chain" id="PRO_5023066011" evidence="6">
    <location>
        <begin position="25"/>
        <end position="601"/>
    </location>
</feature>
<name>A0A5C7FTF7_9BACT</name>
<comment type="similarity">
    <text evidence="1 5">Belongs to the peptidase S8 family.</text>
</comment>
<dbReference type="EMBL" id="VOXD01000013">
    <property type="protein sequence ID" value="TXF89520.1"/>
    <property type="molecule type" value="Genomic_DNA"/>
</dbReference>
<evidence type="ECO:0000256" key="4">
    <source>
        <dbReference type="ARBA" id="ARBA00022825"/>
    </source>
</evidence>
<feature type="signal peptide" evidence="6">
    <location>
        <begin position="1"/>
        <end position="24"/>
    </location>
</feature>
<dbReference type="InterPro" id="IPR050131">
    <property type="entry name" value="Peptidase_S8_subtilisin-like"/>
</dbReference>
<keyword evidence="4 5" id="KW-0720">Serine protease</keyword>
<evidence type="ECO:0000259" key="7">
    <source>
        <dbReference type="Pfam" id="PF00082"/>
    </source>
</evidence>
<gene>
    <name evidence="8" type="ORF">FUA23_09960</name>
</gene>
<evidence type="ECO:0000256" key="3">
    <source>
        <dbReference type="ARBA" id="ARBA00022801"/>
    </source>
</evidence>
<dbReference type="PANTHER" id="PTHR43806:SF11">
    <property type="entry name" value="CEREVISIN-RELATED"/>
    <property type="match status" value="1"/>
</dbReference>